<evidence type="ECO:0000256" key="2">
    <source>
        <dbReference type="ARBA" id="ARBA00023163"/>
    </source>
</evidence>
<keyword evidence="1" id="KW-0805">Transcription regulation</keyword>
<feature type="compositionally biased region" description="Basic and acidic residues" evidence="3">
    <location>
        <begin position="74"/>
        <end position="86"/>
    </location>
</feature>
<keyword evidence="2" id="KW-0804">Transcription</keyword>
<name>A0A841IS60_9ACTN</name>
<keyword evidence="4" id="KW-1133">Transmembrane helix</keyword>
<dbReference type="Gene3D" id="1.10.10.1320">
    <property type="entry name" value="Anti-sigma factor, zinc-finger domain"/>
    <property type="match status" value="1"/>
</dbReference>
<evidence type="ECO:0000256" key="4">
    <source>
        <dbReference type="SAM" id="Phobius"/>
    </source>
</evidence>
<comment type="caution">
    <text evidence="5">The sequence shown here is derived from an EMBL/GenBank/DDBJ whole genome shotgun (WGS) entry which is preliminary data.</text>
</comment>
<feature type="transmembrane region" description="Helical" evidence="4">
    <location>
        <begin position="117"/>
        <end position="136"/>
    </location>
</feature>
<dbReference type="Proteomes" id="UP000536604">
    <property type="component" value="Unassembled WGS sequence"/>
</dbReference>
<accession>A0A841IS60</accession>
<dbReference type="InterPro" id="IPR041916">
    <property type="entry name" value="Anti_sigma_zinc_sf"/>
</dbReference>
<feature type="region of interest" description="Disordered" evidence="3">
    <location>
        <begin position="74"/>
        <end position="100"/>
    </location>
</feature>
<evidence type="ECO:0000256" key="1">
    <source>
        <dbReference type="ARBA" id="ARBA00023015"/>
    </source>
</evidence>
<dbReference type="EMBL" id="JACHJO010000011">
    <property type="protein sequence ID" value="MBB6121719.1"/>
    <property type="molecule type" value="Genomic_DNA"/>
</dbReference>
<dbReference type="RefSeq" id="WP_184293149.1">
    <property type="nucleotide sequence ID" value="NZ_JACHJO010000011.1"/>
</dbReference>
<reference evidence="5 6" key="1">
    <citation type="submission" date="2020-08" db="EMBL/GenBank/DDBJ databases">
        <title>Genomic Encyclopedia of Type Strains, Phase III (KMG-III): the genomes of soil and plant-associated and newly described type strains.</title>
        <authorList>
            <person name="Whitman W."/>
        </authorList>
    </citation>
    <scope>NUCLEOTIDE SEQUENCE [LARGE SCALE GENOMIC DNA]</scope>
    <source>
        <strain evidence="5 6">CECT 8712</strain>
    </source>
</reference>
<sequence length="278" mass="28728">MTSHPDVEALAFFAEELLEPAEERTVADHLQTCTACATALDELSEVSRALADVPLPSLPQDVADLLDQRVATAVRERSAQRTEEGRAPAGPPPAERPGGATVVPISRARRRGFHMPGLLLVAAAAVVVGGGGAMLYNGVLADRGAETGAAAPLMESSPEHSEPDTAQSYRPVVVGSGTAYTEAGLADQAAEVLAAGTAFEQGPGIQENTRYSPEGCAAALGEQLGTRFTLVDDAGYEGAPAWVLFAPEGEKVDVYVVGTDCTGDANTDVLAFETVEAP</sequence>
<evidence type="ECO:0000313" key="5">
    <source>
        <dbReference type="EMBL" id="MBB6121719.1"/>
    </source>
</evidence>
<evidence type="ECO:0000256" key="3">
    <source>
        <dbReference type="SAM" id="MobiDB-lite"/>
    </source>
</evidence>
<dbReference type="AlphaFoldDB" id="A0A841IS60"/>
<keyword evidence="4" id="KW-0472">Membrane</keyword>
<protein>
    <submittedName>
        <fullName evidence="5">Anti-sigma factor RsiW</fullName>
    </submittedName>
</protein>
<gene>
    <name evidence="5" type="ORF">FHS13_003693</name>
</gene>
<keyword evidence="4" id="KW-0812">Transmembrane</keyword>
<organism evidence="5 6">
    <name type="scientific">Nocardiopsis algeriensis</name>
    <dbReference type="NCBI Taxonomy" id="1478215"/>
    <lineage>
        <taxon>Bacteria</taxon>
        <taxon>Bacillati</taxon>
        <taxon>Actinomycetota</taxon>
        <taxon>Actinomycetes</taxon>
        <taxon>Streptosporangiales</taxon>
        <taxon>Nocardiopsidaceae</taxon>
        <taxon>Nocardiopsis</taxon>
    </lineage>
</organism>
<keyword evidence="6" id="KW-1185">Reference proteome</keyword>
<evidence type="ECO:0000313" key="6">
    <source>
        <dbReference type="Proteomes" id="UP000536604"/>
    </source>
</evidence>
<proteinExistence type="predicted"/>